<name>X1V296_9ZZZZ</name>
<feature type="non-terminal residue" evidence="1">
    <location>
        <position position="1"/>
    </location>
</feature>
<reference evidence="1" key="1">
    <citation type="journal article" date="2014" name="Front. Microbiol.">
        <title>High frequency of phylogenetically diverse reductive dehalogenase-homologous genes in deep subseafloor sedimentary metagenomes.</title>
        <authorList>
            <person name="Kawai M."/>
            <person name="Futagami T."/>
            <person name="Toyoda A."/>
            <person name="Takaki Y."/>
            <person name="Nishi S."/>
            <person name="Hori S."/>
            <person name="Arai W."/>
            <person name="Tsubouchi T."/>
            <person name="Morono Y."/>
            <person name="Uchiyama I."/>
            <person name="Ito T."/>
            <person name="Fujiyama A."/>
            <person name="Inagaki F."/>
            <person name="Takami H."/>
        </authorList>
    </citation>
    <scope>NUCLEOTIDE SEQUENCE</scope>
    <source>
        <strain evidence="1">Expedition CK06-06</strain>
    </source>
</reference>
<evidence type="ECO:0000313" key="1">
    <source>
        <dbReference type="EMBL" id="GAI98754.1"/>
    </source>
</evidence>
<sequence>VKDILSPMGLLFHPGQKPILKGGKFKEKMLRILKLGGSSTVATMRINQLNRIYRLATLITLVTSRSGRVTVWAGALNIAVRQKTLAMRTKGL</sequence>
<protein>
    <submittedName>
        <fullName evidence="1">Uncharacterized protein</fullName>
    </submittedName>
</protein>
<accession>X1V296</accession>
<proteinExistence type="predicted"/>
<dbReference type="EMBL" id="BARW01018420">
    <property type="protein sequence ID" value="GAI98754.1"/>
    <property type="molecule type" value="Genomic_DNA"/>
</dbReference>
<dbReference type="AlphaFoldDB" id="X1V296"/>
<organism evidence="1">
    <name type="scientific">marine sediment metagenome</name>
    <dbReference type="NCBI Taxonomy" id="412755"/>
    <lineage>
        <taxon>unclassified sequences</taxon>
        <taxon>metagenomes</taxon>
        <taxon>ecological metagenomes</taxon>
    </lineage>
</organism>
<comment type="caution">
    <text evidence="1">The sequence shown here is derived from an EMBL/GenBank/DDBJ whole genome shotgun (WGS) entry which is preliminary data.</text>
</comment>
<gene>
    <name evidence="1" type="ORF">S12H4_31536</name>
</gene>